<dbReference type="EMBL" id="CAMXCT020000364">
    <property type="protein sequence ID" value="CAL1131140.1"/>
    <property type="molecule type" value="Genomic_DNA"/>
</dbReference>
<feature type="compositionally biased region" description="Basic residues" evidence="2">
    <location>
        <begin position="161"/>
        <end position="193"/>
    </location>
</feature>
<feature type="compositionally biased region" description="Basic residues" evidence="2">
    <location>
        <begin position="98"/>
        <end position="112"/>
    </location>
</feature>
<dbReference type="EMBL" id="CAMXCT030000364">
    <property type="protein sequence ID" value="CAL4765077.1"/>
    <property type="molecule type" value="Genomic_DNA"/>
</dbReference>
<dbReference type="EMBL" id="CAMXCT010000364">
    <property type="protein sequence ID" value="CAI3977765.1"/>
    <property type="molecule type" value="Genomic_DNA"/>
</dbReference>
<feature type="region of interest" description="Disordered" evidence="2">
    <location>
        <begin position="135"/>
        <end position="234"/>
    </location>
</feature>
<dbReference type="InterPro" id="IPR025239">
    <property type="entry name" value="DUF4187"/>
</dbReference>
<feature type="region of interest" description="Disordered" evidence="2">
    <location>
        <begin position="707"/>
        <end position="736"/>
    </location>
</feature>
<evidence type="ECO:0000313" key="6">
    <source>
        <dbReference type="Proteomes" id="UP001152797"/>
    </source>
</evidence>
<feature type="domain" description="C2H2-type" evidence="3">
    <location>
        <begin position="1198"/>
        <end position="1223"/>
    </location>
</feature>
<dbReference type="GO" id="GO:0031053">
    <property type="term" value="P:primary miRNA processing"/>
    <property type="evidence" value="ECO:0007669"/>
    <property type="project" value="TreeGrafter"/>
</dbReference>
<dbReference type="PROSITE" id="PS50157">
    <property type="entry name" value="ZINC_FINGER_C2H2_2"/>
    <property type="match status" value="2"/>
</dbReference>
<evidence type="ECO:0000256" key="1">
    <source>
        <dbReference type="PROSITE-ProRule" id="PRU00042"/>
    </source>
</evidence>
<comment type="caution">
    <text evidence="4">The sequence shown here is derived from an EMBL/GenBank/DDBJ whole genome shotgun (WGS) entry which is preliminary data.</text>
</comment>
<evidence type="ECO:0000313" key="5">
    <source>
        <dbReference type="EMBL" id="CAL4765077.1"/>
    </source>
</evidence>
<feature type="compositionally biased region" description="Basic and acidic residues" evidence="2">
    <location>
        <begin position="43"/>
        <end position="52"/>
    </location>
</feature>
<evidence type="ECO:0000259" key="3">
    <source>
        <dbReference type="PROSITE" id="PS50157"/>
    </source>
</evidence>
<reference evidence="5 6" key="2">
    <citation type="submission" date="2024-05" db="EMBL/GenBank/DDBJ databases">
        <authorList>
            <person name="Chen Y."/>
            <person name="Shah S."/>
            <person name="Dougan E. K."/>
            <person name="Thang M."/>
            <person name="Chan C."/>
        </authorList>
    </citation>
    <scope>NUCLEOTIDE SEQUENCE [LARGE SCALE GENOMIC DNA]</scope>
</reference>
<evidence type="ECO:0000256" key="2">
    <source>
        <dbReference type="SAM" id="MobiDB-lite"/>
    </source>
</evidence>
<keyword evidence="1" id="KW-0479">Metal-binding</keyword>
<evidence type="ECO:0000313" key="4">
    <source>
        <dbReference type="EMBL" id="CAI3977765.1"/>
    </source>
</evidence>
<sequence length="1255" mass="140735">MADDSPISVADVSKKDDQNDQSDQNDQNGDDASEKTSVSSEPGSDHESNAEDTKEDADEAKEGSPSPSPASPEKPKIKKRKASRRRKKSSSTSVSSRPRSRKSRSHSAKRPRPSTSNRHLIVCWYGRKCNRTECWFKHPDGRECDERKGKGGGGKGEPCNFRRRRSSSAHRRRERSGSRQRYRSPQKSRRRPVASRSASTKPTRPRRGRKSNVEKECKDTEGNPEGNPEGKQVEVQTKVKEVKNPLKKVNFREFMMNHCEDGASPEDAIVAFKVYCEDLVKKELDILKNTGLFFDLYHPMAQLRSYDWQRQMAQIRSRNFAHDLNANKYHSLSLRARRPGLPGANVPMAPTCPVAGHLKAPEFAFDANVGALMISGLPVAVSTWDVVEAMQDFPGFITAAWTPPSSEKELSRTFYASFADAKAARAALFGLSEQADLLSNKGLTAGVARASLLEASVDLSALVLPPEMSSPERLKKDMELSAKVIRKMDDHFGISADATTAVLSHQLDTERQLDIQILCLRRVHHFCFYSGKWCKDEWTLRDCCGAAALRETPSASGDSGPSVWAVGHEKRIHDFLQQAMDKEIVGRPMVLHHQEPKVLERFQRAANEKILKVHDQKFQCQACNKFFKGPEHVFKHLHRIHTNILDGVREELHQEIARSAFLAAMRDCPAVGVPQGCRNRENEGLCGHGHQLAVNFLSEVSTARVSMAKGRGSDTSVSDSETKVKSTAKGQKPSKSRQRIVCAYGRACTRAECPFEHPNGFNSRTEKFDSPGKRRRREPSRSVSNKPTRPKRGREEPSVEDESKDMRMNKDDKKGDTRIKQVKKNPLKKVNFREFMMNHCEDEASPEDAIVAFKVYCEDLVKKELDILKNTGLFFDLYHPMAQLRSYDWQRQMVQIRSRNFAHDLNANKYHSLSLRARRPGLPGANVPMAPTCPVAGHLKAPEFAFDANVGALMISGLPVAVSTWDVVEAMQDFPGFITAAWTPPSSEKELSRTFYASFADAKAAHAAVLGLSDQTDLLSNKGLTTGTARVSLLEASELSAAVLPPEMSSPERLKKDVELSAKVIRKMDDHFGISADATTAVLSHQLDTERQLDIQILYLRRVHHFCFYSGKWCKDEWTLRDCCGAAALRETPSASGDSGPSVWAVGHEKRIHDFLQQAMDKEIVGRPMVLHHQEPKVLERFQRAANEKILKVHDQKFQCQACSKFFKGPEYVFKHLHRIHTNILDGVREELHQEIARSAFLADPAHPPAHAMTS</sequence>
<feature type="compositionally biased region" description="Basic and acidic residues" evidence="2">
    <location>
        <begin position="135"/>
        <end position="149"/>
    </location>
</feature>
<proteinExistence type="predicted"/>
<dbReference type="GO" id="GO:0016604">
    <property type="term" value="C:nuclear body"/>
    <property type="evidence" value="ECO:0007669"/>
    <property type="project" value="TreeGrafter"/>
</dbReference>
<dbReference type="PANTHER" id="PTHR13165:SF0">
    <property type="entry name" value="SERRATE RNA EFFECTOR MOLECULE HOMOLOG"/>
    <property type="match status" value="1"/>
</dbReference>
<gene>
    <name evidence="4" type="ORF">C1SCF055_LOCUS5883</name>
</gene>
<dbReference type="AlphaFoldDB" id="A0A9P1FKE7"/>
<feature type="compositionally biased region" description="Basic and acidic residues" evidence="2">
    <location>
        <begin position="804"/>
        <end position="818"/>
    </location>
</feature>
<protein>
    <recommendedName>
        <fullName evidence="3">C2H2-type domain-containing protein</fullName>
    </recommendedName>
</protein>
<dbReference type="InterPro" id="IPR013087">
    <property type="entry name" value="Znf_C2H2_type"/>
</dbReference>
<feature type="compositionally biased region" description="Basic and acidic residues" evidence="2">
    <location>
        <begin position="211"/>
        <end position="221"/>
    </location>
</feature>
<feature type="compositionally biased region" description="Basic residues" evidence="2">
    <location>
        <begin position="76"/>
        <end position="89"/>
    </location>
</feature>
<name>A0A9P1FKE7_9DINO</name>
<feature type="domain" description="C2H2-type" evidence="3">
    <location>
        <begin position="618"/>
        <end position="643"/>
    </location>
</feature>
<reference evidence="4" key="1">
    <citation type="submission" date="2022-10" db="EMBL/GenBank/DDBJ databases">
        <authorList>
            <person name="Chen Y."/>
            <person name="Dougan E. K."/>
            <person name="Chan C."/>
            <person name="Rhodes N."/>
            <person name="Thang M."/>
        </authorList>
    </citation>
    <scope>NUCLEOTIDE SEQUENCE</scope>
</reference>
<keyword evidence="1" id="KW-0863">Zinc-finger</keyword>
<dbReference type="GO" id="GO:0008270">
    <property type="term" value="F:zinc ion binding"/>
    <property type="evidence" value="ECO:0007669"/>
    <property type="project" value="UniProtKB-KW"/>
</dbReference>
<organism evidence="4">
    <name type="scientific">Cladocopium goreaui</name>
    <dbReference type="NCBI Taxonomy" id="2562237"/>
    <lineage>
        <taxon>Eukaryota</taxon>
        <taxon>Sar</taxon>
        <taxon>Alveolata</taxon>
        <taxon>Dinophyceae</taxon>
        <taxon>Suessiales</taxon>
        <taxon>Symbiodiniaceae</taxon>
        <taxon>Cladocopium</taxon>
    </lineage>
</organism>
<dbReference type="OrthoDB" id="342064at2759"/>
<accession>A0A9P1FKE7</accession>
<feature type="region of interest" description="Disordered" evidence="2">
    <location>
        <begin position="1"/>
        <end position="121"/>
    </location>
</feature>
<dbReference type="InterPro" id="IPR039727">
    <property type="entry name" value="SE/Ars2"/>
</dbReference>
<feature type="region of interest" description="Disordered" evidence="2">
    <location>
        <begin position="755"/>
        <end position="818"/>
    </location>
</feature>
<dbReference type="PANTHER" id="PTHR13165">
    <property type="entry name" value="ARSENITE-RESISTANCE PROTEIN 2"/>
    <property type="match status" value="1"/>
</dbReference>
<keyword evidence="6" id="KW-1185">Reference proteome</keyword>
<dbReference type="SMART" id="SM01173">
    <property type="entry name" value="DUF4187"/>
    <property type="match status" value="2"/>
</dbReference>
<dbReference type="PROSITE" id="PS00028">
    <property type="entry name" value="ZINC_FINGER_C2H2_1"/>
    <property type="match status" value="2"/>
</dbReference>
<keyword evidence="1" id="KW-0862">Zinc</keyword>
<dbReference type="SMART" id="SM00355">
    <property type="entry name" value="ZnF_C2H2"/>
    <property type="match status" value="2"/>
</dbReference>
<dbReference type="Proteomes" id="UP001152797">
    <property type="component" value="Unassembled WGS sequence"/>
</dbReference>